<dbReference type="PROSITE" id="PS51387">
    <property type="entry name" value="FAD_PCMH"/>
    <property type="match status" value="1"/>
</dbReference>
<dbReference type="Gene3D" id="1.50.10.10">
    <property type="match status" value="1"/>
</dbReference>
<proteinExistence type="predicted"/>
<accession>A0A1W5CXF7</accession>
<dbReference type="GO" id="GO:0005975">
    <property type="term" value="P:carbohydrate metabolic process"/>
    <property type="evidence" value="ECO:0007669"/>
    <property type="project" value="InterPro"/>
</dbReference>
<dbReference type="GO" id="GO:0071949">
    <property type="term" value="F:FAD binding"/>
    <property type="evidence" value="ECO:0007669"/>
    <property type="project" value="InterPro"/>
</dbReference>
<dbReference type="InterPro" id="IPR012341">
    <property type="entry name" value="6hp_glycosidase-like_sf"/>
</dbReference>
<dbReference type="Pfam" id="PF01565">
    <property type="entry name" value="FAD_binding_4"/>
    <property type="match status" value="1"/>
</dbReference>
<dbReference type="EMBL" id="FWEW01000719">
    <property type="protein sequence ID" value="SLM35432.1"/>
    <property type="molecule type" value="Genomic_DNA"/>
</dbReference>
<dbReference type="PANTHER" id="PTHR31047:SF2">
    <property type="entry name" value="DUF1237 DOMAIN-CONTAINING PROTEIN"/>
    <property type="match status" value="1"/>
</dbReference>
<dbReference type="PANTHER" id="PTHR31047">
    <property type="entry name" value="MEIOTICALLY UP-REGULATED GENE 157 PROTEIN"/>
    <property type="match status" value="1"/>
</dbReference>
<dbReference type="GO" id="GO:0003824">
    <property type="term" value="F:catalytic activity"/>
    <property type="evidence" value="ECO:0007669"/>
    <property type="project" value="UniProtKB-ARBA"/>
</dbReference>
<name>A0A1W5CXF7_9LECA</name>
<reference evidence="3" key="1">
    <citation type="submission" date="2017-03" db="EMBL/GenBank/DDBJ databases">
        <authorList>
            <person name="Sharma R."/>
            <person name="Thines M."/>
        </authorList>
    </citation>
    <scope>NUCLEOTIDE SEQUENCE [LARGE SCALE GENOMIC DNA]</scope>
</reference>
<dbReference type="InterPro" id="IPR008313">
    <property type="entry name" value="GH125"/>
</dbReference>
<dbReference type="InterPro" id="IPR036318">
    <property type="entry name" value="FAD-bd_PCMH-like_sf"/>
</dbReference>
<dbReference type="InterPro" id="IPR006094">
    <property type="entry name" value="Oxid_FAD_bind_N"/>
</dbReference>
<sequence>MQSIIKDPDLYRLFENTFPNTLDTAIKWRGYAWADEEERSTFTEEELTFIITGDIDAMWLRDSANQVLSYLPILTASDSPDSLASLFRGVINLHSRYIKIEPYCHAFQPPLEAQSEISPQVNGAYFRNKLEHAYNRTTVFDCKWELDSLASFLQLSSSYYNATLDLSPFTKYKWMDTVEVLLSAAAGMRRGSYLADGHVDFPPYTFVGQTDRSTETTANNGLGNPVNLGTGLVRSTFRPSDDGTIFQLLIPSNMMFAAHLSSCALIMDAIGTQRASSLGVQMRDMAAGIYADIERLAIIDLPKYGKVYAFEVDGYSSHNMMDDANIPGLLSAPLFGYGSISDEIYQNTRRFVLSEDNPYWSWGPVISGIGGAHCGLGKAWPLALIVRILTSRDAAEIRGQLKQLLGTTGGLGLIHESVNGWGEHDWSRQWFSWANGMFGQMIIDHKLTCKIPQLATIPQILVPNVANGDTGMNDTFVPGFSSDGADTRTTSREQGTCTRLAHALGSQVSYPNTDAYTQSTASYWSQQEEALVPACIVHPQRAEDVSKAVLLLTSVHSPAANLSACEFAIRGGGHAPWAGAANIDGGVTIDLSGMKDVIVSENRTVVSIGPGATWEDVYLALDAQNLSTSGGRVSSVGVAGLTLGGGISFFAPRYGLVCDNVVNHQIVLASGAIVNANATSHRSLHWALKGGSNNFGIVTRFDLRAFEQGKLWGGRIGYPVSTTEAQFQAFADLTNADQYDPYASIILSLAWVARQGGWVVVSCLEYTQPTAYPSTLVPFTNIQPQFLNTMRISNLTDFTVEIDSSTPVGSGRQLFATNTVGASAELLAKIFDISNSSLQAVKDIPSLVWSVSYEPLPTIITAHAASSGGNALGLDPSDGNLVIALLVVTWLGEENDAEVVAAAKQMFELAEEAAREMGMASGYVYLNYAGFWQDPIGGYGEENVERLRAVSRRYDPTAVFQKRVPGGFKLFGSG</sequence>
<organism evidence="2 3">
    <name type="scientific">Lasallia pustulata</name>
    <dbReference type="NCBI Taxonomy" id="136370"/>
    <lineage>
        <taxon>Eukaryota</taxon>
        <taxon>Fungi</taxon>
        <taxon>Dikarya</taxon>
        <taxon>Ascomycota</taxon>
        <taxon>Pezizomycotina</taxon>
        <taxon>Lecanoromycetes</taxon>
        <taxon>OSLEUM clade</taxon>
        <taxon>Umbilicariomycetidae</taxon>
        <taxon>Umbilicariales</taxon>
        <taxon>Umbilicariaceae</taxon>
        <taxon>Lasallia</taxon>
    </lineage>
</organism>
<dbReference type="AlphaFoldDB" id="A0A1W5CXF7"/>
<feature type="domain" description="FAD-binding PCMH-type" evidence="1">
    <location>
        <begin position="529"/>
        <end position="708"/>
    </location>
</feature>
<dbReference type="Gene3D" id="3.30.465.10">
    <property type="match status" value="1"/>
</dbReference>
<dbReference type="InterPro" id="IPR016166">
    <property type="entry name" value="FAD-bd_PCMH"/>
</dbReference>
<dbReference type="Proteomes" id="UP000192927">
    <property type="component" value="Unassembled WGS sequence"/>
</dbReference>
<keyword evidence="3" id="KW-1185">Reference proteome</keyword>
<dbReference type="Pfam" id="PF06824">
    <property type="entry name" value="Glyco_hydro_125"/>
    <property type="match status" value="1"/>
</dbReference>
<evidence type="ECO:0000313" key="2">
    <source>
        <dbReference type="EMBL" id="SLM35432.1"/>
    </source>
</evidence>
<dbReference type="SUPFAM" id="SSF56176">
    <property type="entry name" value="FAD-binding/transporter-associated domain-like"/>
    <property type="match status" value="1"/>
</dbReference>
<dbReference type="SUPFAM" id="SSF48208">
    <property type="entry name" value="Six-hairpin glycosidases"/>
    <property type="match status" value="1"/>
</dbReference>
<evidence type="ECO:0000313" key="3">
    <source>
        <dbReference type="Proteomes" id="UP000192927"/>
    </source>
</evidence>
<dbReference type="InterPro" id="IPR016169">
    <property type="entry name" value="FAD-bd_PCMH_sub2"/>
</dbReference>
<protein>
    <submittedName>
        <fullName evidence="2">Uncharacterized conserved protein UCP028846</fullName>
    </submittedName>
</protein>
<dbReference type="InterPro" id="IPR008928">
    <property type="entry name" value="6-hairpin_glycosidase_sf"/>
</dbReference>
<dbReference type="SMART" id="SM01149">
    <property type="entry name" value="DUF1237"/>
    <property type="match status" value="1"/>
</dbReference>
<evidence type="ECO:0000259" key="1">
    <source>
        <dbReference type="PROSITE" id="PS51387"/>
    </source>
</evidence>